<feature type="region of interest" description="Disordered" evidence="1">
    <location>
        <begin position="1"/>
        <end position="31"/>
    </location>
</feature>
<accession>A0AAN7XSQ3</accession>
<evidence type="ECO:0000313" key="2">
    <source>
        <dbReference type="EMBL" id="KAK5866214.1"/>
    </source>
</evidence>
<proteinExistence type="predicted"/>
<name>A0AAN7XSQ3_ELEMC</name>
<keyword evidence="3" id="KW-1185">Reference proteome</keyword>
<gene>
    <name evidence="2" type="ORF">PBY51_020421</name>
</gene>
<reference evidence="2 3" key="1">
    <citation type="journal article" date="2023" name="Genes (Basel)">
        <title>Chromosome-Level Genome Assembly and Circadian Gene Repertoire of the Patagonia Blennie Eleginops maclovinus-The Closest Ancestral Proxy of Antarctic Cryonotothenioids.</title>
        <authorList>
            <person name="Cheng C.C."/>
            <person name="Rivera-Colon A.G."/>
            <person name="Minhas B.F."/>
            <person name="Wilson L."/>
            <person name="Rayamajhi N."/>
            <person name="Vargas-Chacoff L."/>
            <person name="Catchen J.M."/>
        </authorList>
    </citation>
    <scope>NUCLEOTIDE SEQUENCE [LARGE SCALE GENOMIC DNA]</scope>
    <source>
        <strain evidence="2">JMC-PN-2008</strain>
    </source>
</reference>
<evidence type="ECO:0000313" key="3">
    <source>
        <dbReference type="Proteomes" id="UP001346869"/>
    </source>
</evidence>
<sequence length="85" mass="9543">MTQFGGRGGRGAEQQCRKRGGSSKDGGVTPLKQTFEGLKKTLMTFAARNNLYPRSWDCMQFKHLSMWPMGATVLLLQRISSPMEF</sequence>
<protein>
    <submittedName>
        <fullName evidence="2">Uncharacterized protein</fullName>
    </submittedName>
</protein>
<comment type="caution">
    <text evidence="2">The sequence shown here is derived from an EMBL/GenBank/DDBJ whole genome shotgun (WGS) entry which is preliminary data.</text>
</comment>
<dbReference type="AlphaFoldDB" id="A0AAN7XSQ3"/>
<organism evidence="2 3">
    <name type="scientific">Eleginops maclovinus</name>
    <name type="common">Patagonian blennie</name>
    <name type="synonym">Eleginus maclovinus</name>
    <dbReference type="NCBI Taxonomy" id="56733"/>
    <lineage>
        <taxon>Eukaryota</taxon>
        <taxon>Metazoa</taxon>
        <taxon>Chordata</taxon>
        <taxon>Craniata</taxon>
        <taxon>Vertebrata</taxon>
        <taxon>Euteleostomi</taxon>
        <taxon>Actinopterygii</taxon>
        <taxon>Neopterygii</taxon>
        <taxon>Teleostei</taxon>
        <taxon>Neoteleostei</taxon>
        <taxon>Acanthomorphata</taxon>
        <taxon>Eupercaria</taxon>
        <taxon>Perciformes</taxon>
        <taxon>Notothenioidei</taxon>
        <taxon>Eleginopidae</taxon>
        <taxon>Eleginops</taxon>
    </lineage>
</organism>
<dbReference type="EMBL" id="JAUZQC010000009">
    <property type="protein sequence ID" value="KAK5866214.1"/>
    <property type="molecule type" value="Genomic_DNA"/>
</dbReference>
<feature type="compositionally biased region" description="Gly residues" evidence="1">
    <location>
        <begin position="1"/>
        <end position="11"/>
    </location>
</feature>
<reference evidence="2 3" key="2">
    <citation type="journal article" date="2023" name="Mol. Biol. Evol.">
        <title>Genomics of Secondarily Temperate Adaptation in the Only Non-Antarctic Icefish.</title>
        <authorList>
            <person name="Rivera-Colon A.G."/>
            <person name="Rayamajhi N."/>
            <person name="Minhas B.F."/>
            <person name="Madrigal G."/>
            <person name="Bilyk K.T."/>
            <person name="Yoon V."/>
            <person name="Hune M."/>
            <person name="Gregory S."/>
            <person name="Cheng C.H.C."/>
            <person name="Catchen J.M."/>
        </authorList>
    </citation>
    <scope>NUCLEOTIDE SEQUENCE [LARGE SCALE GENOMIC DNA]</scope>
    <source>
        <strain evidence="2">JMC-PN-2008</strain>
    </source>
</reference>
<dbReference type="Proteomes" id="UP001346869">
    <property type="component" value="Unassembled WGS sequence"/>
</dbReference>
<evidence type="ECO:0000256" key="1">
    <source>
        <dbReference type="SAM" id="MobiDB-lite"/>
    </source>
</evidence>